<accession>A0A1M4RZN9</accession>
<dbReference type="EMBL" id="FQTT01000010">
    <property type="protein sequence ID" value="SHE25418.1"/>
    <property type="molecule type" value="Genomic_DNA"/>
</dbReference>
<evidence type="ECO:0000313" key="2">
    <source>
        <dbReference type="EMBL" id="SHE25418.1"/>
    </source>
</evidence>
<organism evidence="2 3">
    <name type="scientific">Actinomyces glycerinitolerans</name>
    <dbReference type="NCBI Taxonomy" id="1892869"/>
    <lineage>
        <taxon>Bacteria</taxon>
        <taxon>Bacillati</taxon>
        <taxon>Actinomycetota</taxon>
        <taxon>Actinomycetes</taxon>
        <taxon>Actinomycetales</taxon>
        <taxon>Actinomycetaceae</taxon>
        <taxon>Actinomyces</taxon>
    </lineage>
</organism>
<dbReference type="OrthoDB" id="3846417at2"/>
<dbReference type="AlphaFoldDB" id="A0A1M4RZN9"/>
<dbReference type="RefSeq" id="WP_073330236.1">
    <property type="nucleotide sequence ID" value="NZ_FQTT01000010.1"/>
</dbReference>
<protein>
    <recommendedName>
        <fullName evidence="1">DUF6571 domain-containing protein</fullName>
    </recommendedName>
</protein>
<dbReference type="InterPro" id="IPR046701">
    <property type="entry name" value="DUF6571"/>
</dbReference>
<evidence type="ECO:0000259" key="1">
    <source>
        <dbReference type="Pfam" id="PF20211"/>
    </source>
</evidence>
<dbReference type="STRING" id="1892869.ACGLYG10_1634"/>
<evidence type="ECO:0000313" key="3">
    <source>
        <dbReference type="Proteomes" id="UP000184291"/>
    </source>
</evidence>
<name>A0A1M4RZN9_9ACTO</name>
<gene>
    <name evidence="2" type="ORF">ACGLYG10_1634</name>
</gene>
<dbReference type="Proteomes" id="UP000184291">
    <property type="component" value="Unassembled WGS sequence"/>
</dbReference>
<sequence>MTKVSLNAEKLETAIAQIREVATDAEGARTSINFQFNSAEVSLSDSNFSSDASTAIENLNLRADEIESCKDEIVRLNESGIASMNADGVITYNLPDTVTINSSKDLSSVVQAEIDAEKAKNADPDELLDLMNGSVADHQNDEVYAAAFADAMGPEGMANLAYMIDKDRQYQLENLPDYDPNDPDSDKGTRWERTNDAWLSAQATLSICFGTATSSSAWTPQHRSEYAEELAELVTDEDQPYYMPLGFNLLLEGANRTAANTVELDGEAAQAGGVFNKYFLQDLGHAVEAHEKTCEGNPAWQSQRMKASPPEGSVGDWDPMAGILTAMGRQPDAALDFLAPPVDYRATEQTVEVDGTTWEWLKGREWDSSGFEALSAAFAGASEHRRLTTGTEDERAAWITEQAVVDMAGRKDGLWTDASRQNAAVVLANSMQEIDEAASERDNSDPPTLFVEGQPARWEEAHWGEIRLLMQETLKDDVALLTVSDAAGRFASQRLDSSLDELPADATYQDAYDQVSQTRYDDGCLLGYIQGAAEKGRGDEAAEKDATNQMILSAFGKGLSFIPGPQSAVASQALSIAESYMLDAAGDALPSNSEQAKEDAKDMQSAVKVRLLVETYAKLDERGYLPAGAYVNPDGKPYGYAWMDYDNQDGSHIDEEELLSSPENIAKFNSWITDPDLRGGVRARLESLQKGSRMAVRKGWSDV</sequence>
<reference evidence="3" key="1">
    <citation type="submission" date="2016-09" db="EMBL/GenBank/DDBJ databases">
        <authorList>
            <person name="Strepis N."/>
        </authorList>
    </citation>
    <scope>NUCLEOTIDE SEQUENCE [LARGE SCALE GENOMIC DNA]</scope>
</reference>
<proteinExistence type="predicted"/>
<feature type="domain" description="DUF6571" evidence="1">
    <location>
        <begin position="1"/>
        <end position="637"/>
    </location>
</feature>
<dbReference type="Pfam" id="PF20211">
    <property type="entry name" value="DUF6571"/>
    <property type="match status" value="1"/>
</dbReference>
<keyword evidence="3" id="KW-1185">Reference proteome</keyword>